<feature type="compositionally biased region" description="Pro residues" evidence="10">
    <location>
        <begin position="1049"/>
        <end position="1063"/>
    </location>
</feature>
<comment type="subcellular location">
    <subcellularLocation>
        <location evidence="2">Cytoplasm</location>
    </subcellularLocation>
    <subcellularLocation>
        <location evidence="1">Nucleus</location>
    </subcellularLocation>
</comment>
<feature type="compositionally biased region" description="Low complexity" evidence="10">
    <location>
        <begin position="591"/>
        <end position="605"/>
    </location>
</feature>
<gene>
    <name evidence="12" type="primary">TSC22D1</name>
</gene>
<feature type="compositionally biased region" description="Basic residues" evidence="10">
    <location>
        <begin position="224"/>
        <end position="243"/>
    </location>
</feature>
<feature type="compositionally biased region" description="Acidic residues" evidence="10">
    <location>
        <begin position="137"/>
        <end position="146"/>
    </location>
</feature>
<feature type="region of interest" description="Disordered" evidence="10">
    <location>
        <begin position="508"/>
        <end position="557"/>
    </location>
</feature>
<dbReference type="PANTHER" id="PTHR46745:SF1">
    <property type="entry name" value="TSC22 DOMAIN FAMILY PROTEIN 1"/>
    <property type="match status" value="1"/>
</dbReference>
<evidence type="ECO:0000313" key="12">
    <source>
        <dbReference type="RefSeq" id="XP_072850886.1"/>
    </source>
</evidence>
<feature type="region of interest" description="Disordered" evidence="10">
    <location>
        <begin position="591"/>
        <end position="663"/>
    </location>
</feature>
<feature type="compositionally biased region" description="Pro residues" evidence="10">
    <location>
        <begin position="75"/>
        <end position="87"/>
    </location>
</feature>
<dbReference type="Pfam" id="PF01166">
    <property type="entry name" value="TSC22"/>
    <property type="match status" value="1"/>
</dbReference>
<organism evidence="11 12">
    <name type="scientific">Pogona vitticeps</name>
    <name type="common">central bearded dragon</name>
    <dbReference type="NCBI Taxonomy" id="103695"/>
    <lineage>
        <taxon>Eukaryota</taxon>
        <taxon>Metazoa</taxon>
        <taxon>Chordata</taxon>
        <taxon>Craniata</taxon>
        <taxon>Vertebrata</taxon>
        <taxon>Euteleostomi</taxon>
        <taxon>Lepidosauria</taxon>
        <taxon>Squamata</taxon>
        <taxon>Bifurcata</taxon>
        <taxon>Unidentata</taxon>
        <taxon>Episquamata</taxon>
        <taxon>Toxicofera</taxon>
        <taxon>Iguania</taxon>
        <taxon>Acrodonta</taxon>
        <taxon>Agamidae</taxon>
        <taxon>Amphibolurinae</taxon>
        <taxon>Pogona</taxon>
    </lineage>
</organism>
<feature type="compositionally biased region" description="Polar residues" evidence="10">
    <location>
        <begin position="650"/>
        <end position="663"/>
    </location>
</feature>
<evidence type="ECO:0000256" key="5">
    <source>
        <dbReference type="ARBA" id="ARBA00023015"/>
    </source>
</evidence>
<keyword evidence="5" id="KW-0805">Transcription regulation</keyword>
<feature type="compositionally biased region" description="Low complexity" evidence="10">
    <location>
        <begin position="915"/>
        <end position="926"/>
    </location>
</feature>
<dbReference type="PROSITE" id="PS01289">
    <property type="entry name" value="TSC22"/>
    <property type="match status" value="1"/>
</dbReference>
<feature type="coiled-coil region" evidence="9">
    <location>
        <begin position="981"/>
        <end position="1015"/>
    </location>
</feature>
<feature type="region of interest" description="Disordered" evidence="10">
    <location>
        <begin position="1"/>
        <end position="268"/>
    </location>
</feature>
<keyword evidence="7" id="KW-0539">Nucleus</keyword>
<feature type="compositionally biased region" description="Polar residues" evidence="10">
    <location>
        <begin position="508"/>
        <end position="527"/>
    </location>
</feature>
<comment type="similarity">
    <text evidence="3">Belongs to the TSC-22/Dip/Bun family.</text>
</comment>
<dbReference type="GeneID" id="110080826"/>
<dbReference type="PANTHER" id="PTHR46745">
    <property type="entry name" value="TSC22 DOMAIN FAMILY PROTEIN 1"/>
    <property type="match status" value="1"/>
</dbReference>
<reference evidence="12" key="1">
    <citation type="submission" date="2025-08" db="UniProtKB">
        <authorList>
            <consortium name="RefSeq"/>
        </authorList>
    </citation>
    <scope>IDENTIFICATION</scope>
</reference>
<dbReference type="InterPro" id="IPR047862">
    <property type="entry name" value="TSC22/BUN_CS"/>
</dbReference>
<evidence type="ECO:0000256" key="1">
    <source>
        <dbReference type="ARBA" id="ARBA00004123"/>
    </source>
</evidence>
<feature type="compositionally biased region" description="Pro residues" evidence="10">
    <location>
        <begin position="57"/>
        <end position="67"/>
    </location>
</feature>
<evidence type="ECO:0000256" key="2">
    <source>
        <dbReference type="ARBA" id="ARBA00004496"/>
    </source>
</evidence>
<feature type="compositionally biased region" description="Low complexity" evidence="10">
    <location>
        <begin position="458"/>
        <end position="468"/>
    </location>
</feature>
<dbReference type="InterPro" id="IPR000580">
    <property type="entry name" value="TSC22/Bun"/>
</dbReference>
<feature type="compositionally biased region" description="Low complexity" evidence="10">
    <location>
        <begin position="1024"/>
        <end position="1048"/>
    </location>
</feature>
<feature type="compositionally biased region" description="Pro residues" evidence="10">
    <location>
        <begin position="197"/>
        <end position="212"/>
    </location>
</feature>
<feature type="compositionally biased region" description="Low complexity" evidence="10">
    <location>
        <begin position="125"/>
        <end position="136"/>
    </location>
</feature>
<feature type="region of interest" description="Disordered" evidence="10">
    <location>
        <begin position="1024"/>
        <end position="1063"/>
    </location>
</feature>
<evidence type="ECO:0000256" key="8">
    <source>
        <dbReference type="ARBA" id="ARBA00039911"/>
    </source>
</evidence>
<dbReference type="Gene3D" id="1.20.5.490">
    <property type="entry name" value="Single helix bin"/>
    <property type="match status" value="1"/>
</dbReference>
<dbReference type="SUPFAM" id="SSF58026">
    <property type="entry name" value="Delta-sleep-inducing peptide immunoreactive peptide"/>
    <property type="match status" value="1"/>
</dbReference>
<proteinExistence type="inferred from homology"/>
<keyword evidence="11" id="KW-1185">Reference proteome</keyword>
<feature type="compositionally biased region" description="Low complexity" evidence="10">
    <location>
        <begin position="639"/>
        <end position="649"/>
    </location>
</feature>
<keyword evidence="9" id="KW-0175">Coiled coil</keyword>
<evidence type="ECO:0000256" key="4">
    <source>
        <dbReference type="ARBA" id="ARBA00022490"/>
    </source>
</evidence>
<accession>A0ABM5FZQ4</accession>
<evidence type="ECO:0000256" key="6">
    <source>
        <dbReference type="ARBA" id="ARBA00023163"/>
    </source>
</evidence>
<sequence length="1063" mass="108772">MHQPDSAADTSAGKMAHPAMLPRRGSSSSSSSNNVVPALGTVGASSGSQEDYSPPLLVQPPPPPPPAAASSSLPGPQPPPLAPPPPQSLTLLSQPPPPPQPLSQAGAQMKKKSGFQITSVTPAQISASLSSNNSIAEDTESYDDLDESHTEDLSSSEILDVSLSRATDLGEPERSSSEETLNNFQEAESPGAVSPNQPRPPQQQHPSLPHPPQQQSVVINGSVHGHHYHHHHHHHHHGHHHGTHSGMGGPAAPGGPPSSPSLRKLSAAGSSEGVVTAALQVSAASSSGAPATNVVSHFRTAGTPGVTSASGVGTNTLSSVGSGSPSVVSSVPSHVNKNLSNIPCTGSTAALSGASGNVNVTVLSGVSNGMGASSTAVSNTGNSASLSASHLQPATSTSRFRVVKLDSSSEPFKKGRWTCTEFYDKENPVSLMEGVASNKVVDTLKQNPLEVTSERESTSGSSVSSNVSTLSHYTESVGSGEMGASSVAQQQAFQGVGAQLMDLSSTGSQAVSAPSVPHSISQSQLAQVQLHPQDASYPQQKQGVQPPGSAVPSPVNIAGQQSTMPAVAPQQQLPYTQPMQAVQAVPVVPQPQPQQLSYGQGQAQHPAPPPQPVPMQMAPGHVKPVNQNSVTGPVSDYMQQQQQQQQQQQKLQTPVSSMQSGPTVVGTGTSLPVAQGASMQPSVQAHLPVASSQPVAHGQAPVQTVGANTQMMNVGQQGNVPPAVQSQQPLPAASQIAPSVMAQSAGPSPPPPSQVVPPVPAGIIHPGQQGSTPGISQPLIIAPQSTLLSMQAAESLVQGMTGQQMPPVSPVPPVSAVPAPCHSAANVPPTPMSLASSKTIPQSSNVQNGNLVQNVSQPSLISTGVSLPATQNVPQQIPLNSAQFSAQSLAQSIATREEARRSTEPTLVGLPHPTSGEGSVGASSSISDGGSSMAASLFPLKVLPLTSQLVDGEDESSSGASVVAIDNKIEQAMDLVKSHLMYAVREEVEVLKEQIKELIEKNNQLEQENNLLKTLASPEQLAQFQAQLQTSSSSSPASSQPQGTTQQPPSQPPPPPPGSGPSA</sequence>
<feature type="region of interest" description="Disordered" evidence="10">
    <location>
        <begin position="449"/>
        <end position="468"/>
    </location>
</feature>
<dbReference type="Proteomes" id="UP001652642">
    <property type="component" value="Chromosome 3"/>
</dbReference>
<evidence type="ECO:0000256" key="3">
    <source>
        <dbReference type="ARBA" id="ARBA00007908"/>
    </source>
</evidence>
<dbReference type="RefSeq" id="XP_072850886.1">
    <property type="nucleotide sequence ID" value="XM_072994785.1"/>
</dbReference>
<evidence type="ECO:0000313" key="11">
    <source>
        <dbReference type="Proteomes" id="UP001652642"/>
    </source>
</evidence>
<evidence type="ECO:0000256" key="7">
    <source>
        <dbReference type="ARBA" id="ARBA00023242"/>
    </source>
</evidence>
<evidence type="ECO:0000256" key="9">
    <source>
        <dbReference type="SAM" id="Coils"/>
    </source>
</evidence>
<protein>
    <recommendedName>
        <fullName evidence="8">TSC22 domain family protein 1</fullName>
    </recommendedName>
</protein>
<keyword evidence="6" id="KW-0804">Transcription</keyword>
<feature type="region of interest" description="Disordered" evidence="10">
    <location>
        <begin position="894"/>
        <end position="926"/>
    </location>
</feature>
<dbReference type="CDD" id="cd21936">
    <property type="entry name" value="ZIP_TSC22D"/>
    <property type="match status" value="1"/>
</dbReference>
<keyword evidence="4" id="KW-0963">Cytoplasm</keyword>
<feature type="compositionally biased region" description="Polar residues" evidence="10">
    <location>
        <begin position="115"/>
        <end position="124"/>
    </location>
</feature>
<evidence type="ECO:0000256" key="10">
    <source>
        <dbReference type="SAM" id="MobiDB-lite"/>
    </source>
</evidence>
<name>A0ABM5FZQ4_9SAUR</name>